<dbReference type="Pfam" id="PF09360">
    <property type="entry name" value="zf-CDGSH"/>
    <property type="match status" value="1"/>
</dbReference>
<keyword evidence="3" id="KW-0408">Iron</keyword>
<evidence type="ECO:0000256" key="4">
    <source>
        <dbReference type="ARBA" id="ARBA00023014"/>
    </source>
</evidence>
<keyword evidence="2" id="KW-0479">Metal-binding</keyword>
<dbReference type="InterPro" id="IPR018967">
    <property type="entry name" value="FeS-contain_CDGSH-typ"/>
</dbReference>
<protein>
    <submittedName>
        <fullName evidence="5">Uncharacterized protein</fullName>
    </submittedName>
</protein>
<dbReference type="AlphaFoldDB" id="A0A1B1K6S1"/>
<dbReference type="GO" id="GO:0005737">
    <property type="term" value="C:cytoplasm"/>
    <property type="evidence" value="ECO:0007669"/>
    <property type="project" value="UniProtKB-ARBA"/>
</dbReference>
<dbReference type="GO" id="GO:0051537">
    <property type="term" value="F:2 iron, 2 sulfur cluster binding"/>
    <property type="evidence" value="ECO:0007669"/>
    <property type="project" value="UniProtKB-KW"/>
</dbReference>
<evidence type="ECO:0000256" key="3">
    <source>
        <dbReference type="ARBA" id="ARBA00023004"/>
    </source>
</evidence>
<evidence type="ECO:0000256" key="1">
    <source>
        <dbReference type="ARBA" id="ARBA00022714"/>
    </source>
</evidence>
<dbReference type="GO" id="GO:0046872">
    <property type="term" value="F:metal ion binding"/>
    <property type="evidence" value="ECO:0007669"/>
    <property type="project" value="UniProtKB-KW"/>
</dbReference>
<dbReference type="PATRIC" id="fig|37919.13.peg.3789"/>
<reference evidence="5 6" key="1">
    <citation type="submission" date="2014-07" db="EMBL/GenBank/DDBJ databases">
        <authorList>
            <person name="Zhang J.E."/>
            <person name="Yang H."/>
            <person name="Guo J."/>
            <person name="Deng Z."/>
            <person name="Luo H."/>
            <person name="Luo M."/>
            <person name="Zhao B."/>
        </authorList>
    </citation>
    <scope>NUCLEOTIDE SEQUENCE [LARGE SCALE GENOMIC DNA]</scope>
    <source>
        <strain evidence="5 6">1CP</strain>
    </source>
</reference>
<sequence>MNSIPIPGADESAVADESDVTITVCPDGPLLVRGAARILDTDGNPLGGDRATVALCRCGRTSIAPFCDSSHKKRRRP</sequence>
<dbReference type="EMBL" id="CP009111">
    <property type="protein sequence ID" value="ANS28332.1"/>
    <property type="molecule type" value="Genomic_DNA"/>
</dbReference>
<proteinExistence type="predicted"/>
<name>A0A1B1K6S1_RHOOP</name>
<evidence type="ECO:0000313" key="5">
    <source>
        <dbReference type="EMBL" id="ANS28332.1"/>
    </source>
</evidence>
<dbReference type="RefSeq" id="WP_054245571.1">
    <property type="nucleotide sequence ID" value="NZ_CP009111.1"/>
</dbReference>
<evidence type="ECO:0000256" key="2">
    <source>
        <dbReference type="ARBA" id="ARBA00022723"/>
    </source>
</evidence>
<dbReference type="SMART" id="SM00704">
    <property type="entry name" value="ZnF_CDGSH"/>
    <property type="match status" value="1"/>
</dbReference>
<organism evidence="5 6">
    <name type="scientific">Rhodococcus opacus</name>
    <name type="common">Nocardia opaca</name>
    <dbReference type="NCBI Taxonomy" id="37919"/>
    <lineage>
        <taxon>Bacteria</taxon>
        <taxon>Bacillati</taxon>
        <taxon>Actinomycetota</taxon>
        <taxon>Actinomycetes</taxon>
        <taxon>Mycobacteriales</taxon>
        <taxon>Nocardiaceae</taxon>
        <taxon>Rhodococcus</taxon>
    </lineage>
</organism>
<dbReference type="Gene3D" id="3.40.5.90">
    <property type="entry name" value="CDGSH iron-sulfur domain, mitoNEET-type"/>
    <property type="match status" value="1"/>
</dbReference>
<accession>A0A1B1K6S1</accession>
<keyword evidence="1" id="KW-0001">2Fe-2S</keyword>
<dbReference type="InterPro" id="IPR042216">
    <property type="entry name" value="MitoNEET_CISD"/>
</dbReference>
<dbReference type="Proteomes" id="UP000186108">
    <property type="component" value="Chromosome"/>
</dbReference>
<evidence type="ECO:0000313" key="6">
    <source>
        <dbReference type="Proteomes" id="UP000186108"/>
    </source>
</evidence>
<keyword evidence="4" id="KW-0411">Iron-sulfur</keyword>
<gene>
    <name evidence="5" type="ORF">R1CP_18240</name>
</gene>